<dbReference type="PANTHER" id="PTHR24026">
    <property type="entry name" value="FAT ATYPICAL CADHERIN-RELATED"/>
    <property type="match status" value="1"/>
</dbReference>
<organism evidence="9 10">
    <name type="scientific">Sinanodonta woodiana</name>
    <name type="common">Chinese pond mussel</name>
    <name type="synonym">Anodonta woodiana</name>
    <dbReference type="NCBI Taxonomy" id="1069815"/>
    <lineage>
        <taxon>Eukaryota</taxon>
        <taxon>Metazoa</taxon>
        <taxon>Spiralia</taxon>
        <taxon>Lophotrochozoa</taxon>
        <taxon>Mollusca</taxon>
        <taxon>Bivalvia</taxon>
        <taxon>Autobranchia</taxon>
        <taxon>Heteroconchia</taxon>
        <taxon>Palaeoheterodonta</taxon>
        <taxon>Unionida</taxon>
        <taxon>Unionoidea</taxon>
        <taxon>Unionidae</taxon>
        <taxon>Unioninae</taxon>
        <taxon>Sinanodonta</taxon>
    </lineage>
</organism>
<feature type="non-terminal residue" evidence="9">
    <location>
        <position position="1"/>
    </location>
</feature>
<dbReference type="Proteomes" id="UP001634394">
    <property type="component" value="Unassembled WGS sequence"/>
</dbReference>
<evidence type="ECO:0000256" key="2">
    <source>
        <dbReference type="ARBA" id="ARBA00022692"/>
    </source>
</evidence>
<dbReference type="AlphaFoldDB" id="A0ABD3WSL1"/>
<accession>A0ABD3WSL1</accession>
<evidence type="ECO:0000313" key="9">
    <source>
        <dbReference type="EMBL" id="KAL3876792.1"/>
    </source>
</evidence>
<sequence>FNITENGEIFTTKVFDCEDHTGIIRNLTVQVNDSLHIQTTNVTVHILDKNDNSPVFDRNLYKATITETAAIGSHVLK</sequence>
<proteinExistence type="predicted"/>
<keyword evidence="6" id="KW-0472">Membrane</keyword>
<evidence type="ECO:0000256" key="4">
    <source>
        <dbReference type="ARBA" id="ARBA00022837"/>
    </source>
</evidence>
<protein>
    <recommendedName>
        <fullName evidence="8">Cadherin domain-containing protein</fullName>
    </recommendedName>
</protein>
<comment type="subcellular location">
    <subcellularLocation>
        <location evidence="1">Membrane</location>
    </subcellularLocation>
</comment>
<dbReference type="PANTHER" id="PTHR24026:SF126">
    <property type="entry name" value="PROTOCADHERIN FAT 4"/>
    <property type="match status" value="1"/>
</dbReference>
<dbReference type="CDD" id="cd11304">
    <property type="entry name" value="Cadherin_repeat"/>
    <property type="match status" value="1"/>
</dbReference>
<name>A0ABD3WSL1_SINWO</name>
<keyword evidence="5" id="KW-1133">Transmembrane helix</keyword>
<keyword evidence="4 7" id="KW-0106">Calcium</keyword>
<dbReference type="PROSITE" id="PS50268">
    <property type="entry name" value="CADHERIN_2"/>
    <property type="match status" value="1"/>
</dbReference>
<dbReference type="SUPFAM" id="SSF49313">
    <property type="entry name" value="Cadherin-like"/>
    <property type="match status" value="1"/>
</dbReference>
<evidence type="ECO:0000256" key="1">
    <source>
        <dbReference type="ARBA" id="ARBA00004370"/>
    </source>
</evidence>
<evidence type="ECO:0000256" key="3">
    <source>
        <dbReference type="ARBA" id="ARBA00022737"/>
    </source>
</evidence>
<dbReference type="InterPro" id="IPR002126">
    <property type="entry name" value="Cadherin-like_dom"/>
</dbReference>
<evidence type="ECO:0000256" key="5">
    <source>
        <dbReference type="ARBA" id="ARBA00022989"/>
    </source>
</evidence>
<keyword evidence="2" id="KW-0812">Transmembrane</keyword>
<keyword evidence="3" id="KW-0677">Repeat</keyword>
<dbReference type="GO" id="GO:0005886">
    <property type="term" value="C:plasma membrane"/>
    <property type="evidence" value="ECO:0007669"/>
    <property type="project" value="UniProtKB-SubCell"/>
</dbReference>
<feature type="non-terminal residue" evidence="9">
    <location>
        <position position="77"/>
    </location>
</feature>
<dbReference type="PROSITE" id="PS00232">
    <property type="entry name" value="CADHERIN_1"/>
    <property type="match status" value="1"/>
</dbReference>
<comment type="caution">
    <text evidence="9">The sequence shown here is derived from an EMBL/GenBank/DDBJ whole genome shotgun (WGS) entry which is preliminary data.</text>
</comment>
<gene>
    <name evidence="9" type="ORF">ACJMK2_034586</name>
</gene>
<evidence type="ECO:0000256" key="7">
    <source>
        <dbReference type="PROSITE-ProRule" id="PRU00043"/>
    </source>
</evidence>
<dbReference type="GO" id="GO:0005509">
    <property type="term" value="F:calcium ion binding"/>
    <property type="evidence" value="ECO:0007669"/>
    <property type="project" value="UniProtKB-UniRule"/>
</dbReference>
<dbReference type="GO" id="GO:0007155">
    <property type="term" value="P:cell adhesion"/>
    <property type="evidence" value="ECO:0007669"/>
    <property type="project" value="UniProtKB-KW"/>
</dbReference>
<dbReference type="EMBL" id="JBJQND010000005">
    <property type="protein sequence ID" value="KAL3876792.1"/>
    <property type="molecule type" value="Genomic_DNA"/>
</dbReference>
<feature type="domain" description="Cadherin" evidence="8">
    <location>
        <begin position="1"/>
        <end position="56"/>
    </location>
</feature>
<dbReference type="InterPro" id="IPR020894">
    <property type="entry name" value="Cadherin_CS"/>
</dbReference>
<evidence type="ECO:0000259" key="8">
    <source>
        <dbReference type="PROSITE" id="PS50268"/>
    </source>
</evidence>
<dbReference type="InterPro" id="IPR015919">
    <property type="entry name" value="Cadherin-like_sf"/>
</dbReference>
<dbReference type="Gene3D" id="2.60.40.60">
    <property type="entry name" value="Cadherins"/>
    <property type="match status" value="2"/>
</dbReference>
<reference evidence="9 10" key="1">
    <citation type="submission" date="2024-11" db="EMBL/GenBank/DDBJ databases">
        <title>Chromosome-level genome assembly of the freshwater bivalve Anodonta woodiana.</title>
        <authorList>
            <person name="Chen X."/>
        </authorList>
    </citation>
    <scope>NUCLEOTIDE SEQUENCE [LARGE SCALE GENOMIC DNA]</scope>
    <source>
        <strain evidence="9">MN2024</strain>
        <tissue evidence="9">Gills</tissue>
    </source>
</reference>
<evidence type="ECO:0000313" key="10">
    <source>
        <dbReference type="Proteomes" id="UP001634394"/>
    </source>
</evidence>
<evidence type="ECO:0000256" key="6">
    <source>
        <dbReference type="ARBA" id="ARBA00023136"/>
    </source>
</evidence>
<keyword evidence="10" id="KW-1185">Reference proteome</keyword>